<dbReference type="KEGG" id="apac:S7S_01165"/>
<dbReference type="EMBL" id="CP004387">
    <property type="protein sequence ID" value="AJD46657.1"/>
    <property type="molecule type" value="Genomic_DNA"/>
</dbReference>
<dbReference type="PANTHER" id="PTHR39586:SF1">
    <property type="entry name" value="CYTOPLASMIC PROTEIN"/>
    <property type="match status" value="1"/>
</dbReference>
<dbReference type="SUPFAM" id="SSF158452">
    <property type="entry name" value="YqcC-like"/>
    <property type="match status" value="1"/>
</dbReference>
<evidence type="ECO:0000259" key="1">
    <source>
        <dbReference type="Pfam" id="PF04287"/>
    </source>
</evidence>
<evidence type="ECO:0000313" key="3">
    <source>
        <dbReference type="Proteomes" id="UP000006764"/>
    </source>
</evidence>
<protein>
    <recommendedName>
        <fullName evidence="1">YqcC-like domain-containing protein</fullName>
    </recommendedName>
</protein>
<name>A0A0B4XJR0_9GAMM</name>
<gene>
    <name evidence="2" type="ORF">S7S_01165</name>
</gene>
<dbReference type="Pfam" id="PF04287">
    <property type="entry name" value="DUF446"/>
    <property type="match status" value="1"/>
</dbReference>
<dbReference type="RefSeq" id="WP_008736160.1">
    <property type="nucleotide sequence ID" value="NZ_CP004387.1"/>
</dbReference>
<dbReference type="STRING" id="391936.S7S_01165"/>
<dbReference type="InterPro" id="IPR023376">
    <property type="entry name" value="YqcC-like_dom"/>
</dbReference>
<dbReference type="PIRSF" id="PIRSF006257">
    <property type="entry name" value="UCP006257"/>
    <property type="match status" value="1"/>
</dbReference>
<dbReference type="InterPro" id="IPR007384">
    <property type="entry name" value="UCP006257"/>
</dbReference>
<dbReference type="Gene3D" id="1.20.1440.40">
    <property type="entry name" value="YqcC-like"/>
    <property type="match status" value="1"/>
</dbReference>
<organism evidence="2 3">
    <name type="scientific">Isoalcanivorax pacificus W11-5</name>
    <dbReference type="NCBI Taxonomy" id="391936"/>
    <lineage>
        <taxon>Bacteria</taxon>
        <taxon>Pseudomonadati</taxon>
        <taxon>Pseudomonadota</taxon>
        <taxon>Gammaproteobacteria</taxon>
        <taxon>Oceanospirillales</taxon>
        <taxon>Alcanivoracaceae</taxon>
        <taxon>Isoalcanivorax</taxon>
    </lineage>
</organism>
<keyword evidence="3" id="KW-1185">Reference proteome</keyword>
<dbReference type="PANTHER" id="PTHR39586">
    <property type="entry name" value="CYTOPLASMIC PROTEIN-RELATED"/>
    <property type="match status" value="1"/>
</dbReference>
<feature type="domain" description="YqcC-like" evidence="1">
    <location>
        <begin position="11"/>
        <end position="105"/>
    </location>
</feature>
<sequence length="107" mass="12085">MPDTQHRFDLLSLMNELEQALRDLGAWESTPPPPAAFESSVPFSADTMDFTQWLQWVFLARFRAILEGGHPLPRQCGVAPMAEEALRGMEGDIQDVLAILARIDERF</sequence>
<dbReference type="OrthoDB" id="8794567at2"/>
<reference evidence="2 3" key="1">
    <citation type="journal article" date="2012" name="J. Bacteriol.">
        <title>Genome sequence of an alkane-degrading bacterium, Alcanivorax pacificus type strain W11-5, isolated from deep sea sediment.</title>
        <authorList>
            <person name="Lai Q."/>
            <person name="Shao Z."/>
        </authorList>
    </citation>
    <scope>NUCLEOTIDE SEQUENCE [LARGE SCALE GENOMIC DNA]</scope>
    <source>
        <strain evidence="2 3">W11-5</strain>
    </source>
</reference>
<evidence type="ECO:0000313" key="2">
    <source>
        <dbReference type="EMBL" id="AJD46657.1"/>
    </source>
</evidence>
<dbReference type="InterPro" id="IPR036814">
    <property type="entry name" value="YqcC-like_sf"/>
</dbReference>
<dbReference type="HOGENOM" id="CLU_130358_0_0_6"/>
<dbReference type="AlphaFoldDB" id="A0A0B4XJR0"/>
<proteinExistence type="predicted"/>
<dbReference type="Proteomes" id="UP000006764">
    <property type="component" value="Chromosome"/>
</dbReference>
<accession>A0A0B4XJR0</accession>
<dbReference type="GO" id="GO:0044010">
    <property type="term" value="P:single-species biofilm formation"/>
    <property type="evidence" value="ECO:0007669"/>
    <property type="project" value="TreeGrafter"/>
</dbReference>